<organism evidence="3">
    <name type="scientific">Gracilinema caldarium</name>
    <dbReference type="NCBI Taxonomy" id="215591"/>
    <lineage>
        <taxon>Bacteria</taxon>
        <taxon>Pseudomonadati</taxon>
        <taxon>Spirochaetota</taxon>
        <taxon>Spirochaetia</taxon>
        <taxon>Spirochaetales</taxon>
        <taxon>Breznakiellaceae</taxon>
        <taxon>Gracilinema</taxon>
    </lineage>
</organism>
<dbReference type="Gene3D" id="2.60.40.10">
    <property type="entry name" value="Immunoglobulins"/>
    <property type="match status" value="1"/>
</dbReference>
<evidence type="ECO:0000313" key="3">
    <source>
        <dbReference type="EMBL" id="HFH28415.1"/>
    </source>
</evidence>
<dbReference type="InterPro" id="IPR032640">
    <property type="entry name" value="AMPK1_CBM"/>
</dbReference>
<dbReference type="PANTHER" id="PTHR10343:SF84">
    <property type="entry name" value="5'-AMP-ACTIVATED PROTEIN KINASE SUBUNIT BETA-1"/>
    <property type="match status" value="1"/>
</dbReference>
<dbReference type="InterPro" id="IPR014756">
    <property type="entry name" value="Ig_E-set"/>
</dbReference>
<dbReference type="SUPFAM" id="SSF81296">
    <property type="entry name" value="E set domains"/>
    <property type="match status" value="1"/>
</dbReference>
<comment type="similarity">
    <text evidence="1">Belongs to the 5'-AMP-activated protein kinase beta subunit family.</text>
</comment>
<gene>
    <name evidence="3" type="ORF">ENS59_02735</name>
</gene>
<dbReference type="EMBL" id="DSVL01000083">
    <property type="protein sequence ID" value="HFH28415.1"/>
    <property type="molecule type" value="Genomic_DNA"/>
</dbReference>
<feature type="domain" description="AMP-activated protein kinase glycogen-binding" evidence="2">
    <location>
        <begin position="51"/>
        <end position="132"/>
    </location>
</feature>
<accession>A0A7C3EEV9</accession>
<reference evidence="3" key="1">
    <citation type="journal article" date="2020" name="mSystems">
        <title>Genome- and Community-Level Interaction Insights into Carbon Utilization and Element Cycling Functions of Hydrothermarchaeota in Hydrothermal Sediment.</title>
        <authorList>
            <person name="Zhou Z."/>
            <person name="Liu Y."/>
            <person name="Xu W."/>
            <person name="Pan J."/>
            <person name="Luo Z.H."/>
            <person name="Li M."/>
        </authorList>
    </citation>
    <scope>NUCLEOTIDE SEQUENCE [LARGE SCALE GENOMIC DNA]</scope>
    <source>
        <strain evidence="3">SpSt-503</strain>
    </source>
</reference>
<evidence type="ECO:0000256" key="1">
    <source>
        <dbReference type="ARBA" id="ARBA00010926"/>
    </source>
</evidence>
<sequence>MAKPVQKNRFKSNGGTMMKKMLSFIAAFLVLGGALFADVLVKDLGDGNAEVTFLYKGAGNEVVVAGDFTDWQNGALPMAKTDNGFELKKTFPMATTLKYKFIVDGTWLFDAKSPDKTDDGFGGFNGVVDIAKLVAVEKAKASGDSAALEKLMASQSGLKFGTFTQLNVISNFLTRSVQDPTKKGFETDSVQFKAKSYWKLSGTLLPDAPAYIEIRAFDGTKDIYKVSPTGTVTTKAEDGINALATGLLFDPFTYLQGDRPYLGHFKAGVNTSYVNIETAYNWAKPAKRSTIIWTTVKDSDSNAGYLQFTNGSALQSFGDLKLDVGIVPNKTLGAMALRSWVAATYGDYTAEVQWDAKSTAADQTKVTNFFDSFTGDLIAGVKGTYGPISAAAQVIMPAASSTIDKAIGYQANVTYTSLMFGATAKFGSFQPAVSSLYGNNSDDDNIVNNQSFIALNPWVLPMEGFKAGIDSKLNTTYDLKFADKNLINLKPYVSLDFDKLLGYTFTVDAYGKMDLDLATGASETFKFNEAGVKYAMTEVSDIVPSFDVNYGIQMGTVKMFNTLMANLATKPGVNVNLGLGLRTTNDKATQADKDKNELLAFYLGANYKVAALKNGVFYGAFVYNMDPYDDDKDELKMSGYRPDKGIDDMAGYAKFRMGMKWDF</sequence>
<name>A0A7C3EEV9_9SPIR</name>
<comment type="caution">
    <text evidence="3">The sequence shown here is derived from an EMBL/GenBank/DDBJ whole genome shotgun (WGS) entry which is preliminary data.</text>
</comment>
<dbReference type="InterPro" id="IPR050827">
    <property type="entry name" value="CRP1_MDG1_kinase"/>
</dbReference>
<evidence type="ECO:0000259" key="2">
    <source>
        <dbReference type="Pfam" id="PF16561"/>
    </source>
</evidence>
<proteinExistence type="inferred from homology"/>
<dbReference type="PANTHER" id="PTHR10343">
    <property type="entry name" value="5'-AMP-ACTIVATED PROTEIN KINASE , BETA SUBUNIT"/>
    <property type="match status" value="1"/>
</dbReference>
<dbReference type="CDD" id="cd02859">
    <property type="entry name" value="E_set_AMPKbeta_like_N"/>
    <property type="match status" value="1"/>
</dbReference>
<dbReference type="AlphaFoldDB" id="A0A7C3EEV9"/>
<protein>
    <recommendedName>
        <fullName evidence="2">AMP-activated protein kinase glycogen-binding domain-containing protein</fullName>
    </recommendedName>
</protein>
<dbReference type="InterPro" id="IPR013783">
    <property type="entry name" value="Ig-like_fold"/>
</dbReference>
<dbReference type="Pfam" id="PF16561">
    <property type="entry name" value="AMPK1_CBM"/>
    <property type="match status" value="1"/>
</dbReference>